<dbReference type="InterPro" id="IPR015955">
    <property type="entry name" value="Lactate_DH/Glyco_Ohase_4_C"/>
</dbReference>
<name>X1LYN7_9ZZZZ</name>
<dbReference type="GO" id="GO:0005975">
    <property type="term" value="P:carbohydrate metabolic process"/>
    <property type="evidence" value="ECO:0007669"/>
    <property type="project" value="InterPro"/>
</dbReference>
<feature type="non-terminal residue" evidence="10">
    <location>
        <position position="1"/>
    </location>
</feature>
<dbReference type="SUPFAM" id="SSF56327">
    <property type="entry name" value="LDH C-terminal domain-like"/>
    <property type="match status" value="1"/>
</dbReference>
<evidence type="ECO:0000256" key="8">
    <source>
        <dbReference type="ARBA" id="ARBA00023295"/>
    </source>
</evidence>
<keyword evidence="7" id="KW-0119">Carbohydrate metabolism</keyword>
<feature type="non-terminal residue" evidence="10">
    <location>
        <position position="134"/>
    </location>
</feature>
<dbReference type="AlphaFoldDB" id="X1LYN7"/>
<evidence type="ECO:0000256" key="2">
    <source>
        <dbReference type="ARBA" id="ARBA00001936"/>
    </source>
</evidence>
<accession>X1LYN7</accession>
<sequence length="134" mass="15692">PLLREKFKDPDIYSRPDAHWAGADNVRAEIFKAFEYFNTESSQHMSEYVPYFRKKKRPELFEKFRIANLPNFEAQRKMRMEQDEELKQQLSTSQKFPISHSGEYGSIIIHSIETGIPSRINGNVKNNGLITNLL</sequence>
<reference evidence="10" key="1">
    <citation type="journal article" date="2014" name="Front. Microbiol.">
        <title>High frequency of phylogenetically diverse reductive dehalogenase-homologous genes in deep subseafloor sedimentary metagenomes.</title>
        <authorList>
            <person name="Kawai M."/>
            <person name="Futagami T."/>
            <person name="Toyoda A."/>
            <person name="Takaki Y."/>
            <person name="Nishi S."/>
            <person name="Hori S."/>
            <person name="Arai W."/>
            <person name="Tsubouchi T."/>
            <person name="Morono Y."/>
            <person name="Uchiyama I."/>
            <person name="Ito T."/>
            <person name="Fujiyama A."/>
            <person name="Inagaki F."/>
            <person name="Takami H."/>
        </authorList>
    </citation>
    <scope>NUCLEOTIDE SEQUENCE</scope>
    <source>
        <strain evidence="10">Expedition CK06-06</strain>
    </source>
</reference>
<keyword evidence="4" id="KW-0378">Hydrolase</keyword>
<dbReference type="Pfam" id="PF11975">
    <property type="entry name" value="Glyco_hydro_4C"/>
    <property type="match status" value="1"/>
</dbReference>
<evidence type="ECO:0000259" key="9">
    <source>
        <dbReference type="Pfam" id="PF11975"/>
    </source>
</evidence>
<protein>
    <recommendedName>
        <fullName evidence="9">Glycosyl hydrolase family 4 C-terminal domain-containing protein</fullName>
    </recommendedName>
</protein>
<evidence type="ECO:0000256" key="7">
    <source>
        <dbReference type="ARBA" id="ARBA00023277"/>
    </source>
</evidence>
<dbReference type="GO" id="GO:0004553">
    <property type="term" value="F:hydrolase activity, hydrolyzing O-glycosyl compounds"/>
    <property type="evidence" value="ECO:0007669"/>
    <property type="project" value="InterPro"/>
</dbReference>
<dbReference type="InterPro" id="IPR053715">
    <property type="entry name" value="GH4_Enzyme_sf"/>
</dbReference>
<comment type="cofactor">
    <cofactor evidence="1">
        <name>NAD(+)</name>
        <dbReference type="ChEBI" id="CHEBI:57540"/>
    </cofactor>
</comment>
<feature type="domain" description="Glycosyl hydrolase family 4 C-terminal" evidence="9">
    <location>
        <begin position="3"/>
        <end position="133"/>
    </location>
</feature>
<evidence type="ECO:0000313" key="10">
    <source>
        <dbReference type="EMBL" id="GAH99248.1"/>
    </source>
</evidence>
<dbReference type="InterPro" id="IPR022616">
    <property type="entry name" value="Glyco_hydro_4_C"/>
</dbReference>
<dbReference type="Gene3D" id="3.90.1820.10">
    <property type="entry name" value="AglA-like glucosidase"/>
    <property type="match status" value="1"/>
</dbReference>
<evidence type="ECO:0000256" key="6">
    <source>
        <dbReference type="ARBA" id="ARBA00023211"/>
    </source>
</evidence>
<organism evidence="10">
    <name type="scientific">marine sediment metagenome</name>
    <dbReference type="NCBI Taxonomy" id="412755"/>
    <lineage>
        <taxon>unclassified sequences</taxon>
        <taxon>metagenomes</taxon>
        <taxon>ecological metagenomes</taxon>
    </lineage>
</organism>
<dbReference type="GO" id="GO:0046872">
    <property type="term" value="F:metal ion binding"/>
    <property type="evidence" value="ECO:0007669"/>
    <property type="project" value="UniProtKB-KW"/>
</dbReference>
<keyword evidence="5" id="KW-0520">NAD</keyword>
<evidence type="ECO:0000256" key="4">
    <source>
        <dbReference type="ARBA" id="ARBA00022801"/>
    </source>
</evidence>
<comment type="caution">
    <text evidence="10">The sequence shown here is derived from an EMBL/GenBank/DDBJ whole genome shotgun (WGS) entry which is preliminary data.</text>
</comment>
<dbReference type="GO" id="GO:0016616">
    <property type="term" value="F:oxidoreductase activity, acting on the CH-OH group of donors, NAD or NADP as acceptor"/>
    <property type="evidence" value="ECO:0007669"/>
    <property type="project" value="InterPro"/>
</dbReference>
<proteinExistence type="predicted"/>
<dbReference type="EMBL" id="BARU01046091">
    <property type="protein sequence ID" value="GAH99248.1"/>
    <property type="molecule type" value="Genomic_DNA"/>
</dbReference>
<keyword evidence="6" id="KW-0464">Manganese</keyword>
<dbReference type="PANTHER" id="PTHR32092:SF6">
    <property type="entry name" value="ALPHA-GALACTOSIDASE"/>
    <property type="match status" value="1"/>
</dbReference>
<evidence type="ECO:0000256" key="3">
    <source>
        <dbReference type="ARBA" id="ARBA00022723"/>
    </source>
</evidence>
<keyword evidence="3" id="KW-0479">Metal-binding</keyword>
<dbReference type="PANTHER" id="PTHR32092">
    <property type="entry name" value="6-PHOSPHO-BETA-GLUCOSIDASE-RELATED"/>
    <property type="match status" value="1"/>
</dbReference>
<keyword evidence="8" id="KW-0326">Glycosidase</keyword>
<comment type="cofactor">
    <cofactor evidence="2">
        <name>Mn(2+)</name>
        <dbReference type="ChEBI" id="CHEBI:29035"/>
    </cofactor>
</comment>
<gene>
    <name evidence="10" type="ORF">S03H2_69668</name>
</gene>
<evidence type="ECO:0000256" key="5">
    <source>
        <dbReference type="ARBA" id="ARBA00023027"/>
    </source>
</evidence>
<evidence type="ECO:0000256" key="1">
    <source>
        <dbReference type="ARBA" id="ARBA00001911"/>
    </source>
</evidence>
<dbReference type="InterPro" id="IPR001088">
    <property type="entry name" value="Glyco_hydro_4"/>
</dbReference>